<dbReference type="Pfam" id="PF13797">
    <property type="entry name" value="Post_transc_reg"/>
    <property type="match status" value="1"/>
</dbReference>
<dbReference type="KEGG" id="pnp:IJ22_28290"/>
<dbReference type="AlphaFoldDB" id="A0A0U2L0X9"/>
<dbReference type="STRING" id="162209.IJ22_28290"/>
<reference evidence="2 3" key="2">
    <citation type="journal article" date="2016" name="Genome Announc.">
        <title>Complete Genome Sequences of Two Interactive Moderate Thermophiles, Paenibacillus napthalenovorans 32O-Y and Paenibacillus sp. 32O-W.</title>
        <authorList>
            <person name="Butler R.R.III."/>
            <person name="Wang J."/>
            <person name="Stark B.C."/>
            <person name="Pombert J.F."/>
        </authorList>
    </citation>
    <scope>NUCLEOTIDE SEQUENCE [LARGE SCALE GENOMIC DNA]</scope>
    <source>
        <strain evidence="2 3">32O-Y</strain>
    </source>
</reference>
<dbReference type="EMBL" id="CP013652">
    <property type="protein sequence ID" value="ALS23202.1"/>
    <property type="molecule type" value="Genomic_DNA"/>
</dbReference>
<dbReference type="PATRIC" id="fig|162209.4.peg.3016"/>
<protein>
    <submittedName>
        <fullName evidence="2">Post-transcriptional regulator</fullName>
    </submittedName>
</protein>
<evidence type="ECO:0000313" key="3">
    <source>
        <dbReference type="Proteomes" id="UP000061660"/>
    </source>
</evidence>
<evidence type="ECO:0000313" key="2">
    <source>
        <dbReference type="EMBL" id="ALS23202.1"/>
    </source>
</evidence>
<accession>A0A0U2L0X9</accession>
<dbReference type="InterPro" id="IPR025716">
    <property type="entry name" value="Post-transcriptional_regulator"/>
</dbReference>
<keyword evidence="3" id="KW-1185">Reference proteome</keyword>
<feature type="compositionally biased region" description="Basic and acidic residues" evidence="1">
    <location>
        <begin position="59"/>
        <end position="69"/>
    </location>
</feature>
<proteinExistence type="predicted"/>
<feature type="region of interest" description="Disordered" evidence="1">
    <location>
        <begin position="1"/>
        <end position="37"/>
    </location>
</feature>
<sequence>MDKDEWKPGHSGIDPKPDEQGPEEAADSASERKAESMVPYMELHYMAAAAGAEAGEQEMAEHDTKRPSSEDAEAEKEESDASSSGTGEEGTGEDEELNRVIEDLCRSKAQEFRMLGYEHVTGQEIWECVSDKYNKTGIPPLHRIVNDILSLKVTQFMNWMTMSIYKDNAHFR</sequence>
<feature type="region of interest" description="Disordered" evidence="1">
    <location>
        <begin position="49"/>
        <end position="97"/>
    </location>
</feature>
<gene>
    <name evidence="2" type="ORF">IJ22_28290</name>
</gene>
<reference evidence="3" key="1">
    <citation type="submission" date="2015-12" db="EMBL/GenBank/DDBJ databases">
        <title>Complete genome sequences of two moderately thermophilic Paenibacillus species.</title>
        <authorList>
            <person name="Butler R.III."/>
            <person name="Wang J."/>
            <person name="Stark B.C."/>
            <person name="Pombert J.-F."/>
        </authorList>
    </citation>
    <scope>NUCLEOTIDE SEQUENCE [LARGE SCALE GENOMIC DNA]</scope>
    <source>
        <strain evidence="3">32O-Y</strain>
    </source>
</reference>
<evidence type="ECO:0000256" key="1">
    <source>
        <dbReference type="SAM" id="MobiDB-lite"/>
    </source>
</evidence>
<dbReference type="RefSeq" id="WP_335338475.1">
    <property type="nucleotide sequence ID" value="NZ_CP013652.1"/>
</dbReference>
<feature type="compositionally biased region" description="Basic and acidic residues" evidence="1">
    <location>
        <begin position="1"/>
        <end position="19"/>
    </location>
</feature>
<name>A0A0U2L0X9_9BACL</name>
<organism evidence="2 3">
    <name type="scientific">Paenibacillus naphthalenovorans</name>
    <dbReference type="NCBI Taxonomy" id="162209"/>
    <lineage>
        <taxon>Bacteria</taxon>
        <taxon>Bacillati</taxon>
        <taxon>Bacillota</taxon>
        <taxon>Bacilli</taxon>
        <taxon>Bacillales</taxon>
        <taxon>Paenibacillaceae</taxon>
        <taxon>Paenibacillus</taxon>
    </lineage>
</organism>
<dbReference type="Proteomes" id="UP000061660">
    <property type="component" value="Chromosome"/>
</dbReference>
<feature type="compositionally biased region" description="Acidic residues" evidence="1">
    <location>
        <begin position="70"/>
        <end position="80"/>
    </location>
</feature>